<reference evidence="8" key="1">
    <citation type="submission" date="2018-05" db="EMBL/GenBank/DDBJ databases">
        <authorList>
            <person name="Lanie J.A."/>
            <person name="Ng W.-L."/>
            <person name="Kazmierczak K.M."/>
            <person name="Andrzejewski T.M."/>
            <person name="Davidsen T.M."/>
            <person name="Wayne K.J."/>
            <person name="Tettelin H."/>
            <person name="Glass J.I."/>
            <person name="Rusch D."/>
            <person name="Podicherti R."/>
            <person name="Tsui H.-C.T."/>
            <person name="Winkler M.E."/>
        </authorList>
    </citation>
    <scope>NUCLEOTIDE SEQUENCE</scope>
</reference>
<protein>
    <recommendedName>
        <fullName evidence="7">ABC3 transporter permease C-terminal domain-containing protein</fullName>
    </recommendedName>
</protein>
<dbReference type="Pfam" id="PF02687">
    <property type="entry name" value="FtsX"/>
    <property type="match status" value="1"/>
</dbReference>
<evidence type="ECO:0000256" key="1">
    <source>
        <dbReference type="ARBA" id="ARBA00004651"/>
    </source>
</evidence>
<dbReference type="InterPro" id="IPR038766">
    <property type="entry name" value="Membrane_comp_ABC_pdt"/>
</dbReference>
<comment type="subcellular location">
    <subcellularLocation>
        <location evidence="1">Cell membrane</location>
        <topology evidence="1">Multi-pass membrane protein</topology>
    </subcellularLocation>
</comment>
<sequence>TNRIVSGTWWTAGQNDEHLLSLEREFAQTLGVGIGDEMTFRVAGVDLTGRVSNLREVAWDSFEVNFFVITTPAFLEDRPGMLITSFFLPAENTDTTIRMIKQFPSVTLFDVDSLMQQVRQIIQQVSVAVQYVFIFTLLAGIAVLTAAVQASATERSRDAAVLRALGASTRRLWLTQFFEFALLGAVAGLLAATSAVATASILATEVFGFTLSPGWWVWGLGSIGGALGIGVAGTAALRPVVSRAPLKRLISD</sequence>
<keyword evidence="3 6" id="KW-0812">Transmembrane</keyword>
<accession>A0A381Z207</accession>
<proteinExistence type="predicted"/>
<evidence type="ECO:0000313" key="8">
    <source>
        <dbReference type="EMBL" id="SVA83308.1"/>
    </source>
</evidence>
<feature type="transmembrane region" description="Helical" evidence="6">
    <location>
        <begin position="128"/>
        <end position="148"/>
    </location>
</feature>
<feature type="domain" description="ABC3 transporter permease C-terminal" evidence="7">
    <location>
        <begin position="132"/>
        <end position="238"/>
    </location>
</feature>
<dbReference type="PANTHER" id="PTHR30287:SF1">
    <property type="entry name" value="INNER MEMBRANE PROTEIN"/>
    <property type="match status" value="1"/>
</dbReference>
<evidence type="ECO:0000256" key="6">
    <source>
        <dbReference type="SAM" id="Phobius"/>
    </source>
</evidence>
<gene>
    <name evidence="8" type="ORF">METZ01_LOCUS136162</name>
</gene>
<keyword evidence="4 6" id="KW-1133">Transmembrane helix</keyword>
<evidence type="ECO:0000259" key="7">
    <source>
        <dbReference type="Pfam" id="PF02687"/>
    </source>
</evidence>
<keyword evidence="5 6" id="KW-0472">Membrane</keyword>
<evidence type="ECO:0000256" key="2">
    <source>
        <dbReference type="ARBA" id="ARBA00022475"/>
    </source>
</evidence>
<feature type="transmembrane region" description="Helical" evidence="6">
    <location>
        <begin position="180"/>
        <end position="203"/>
    </location>
</feature>
<dbReference type="GO" id="GO:0005886">
    <property type="term" value="C:plasma membrane"/>
    <property type="evidence" value="ECO:0007669"/>
    <property type="project" value="UniProtKB-SubCell"/>
</dbReference>
<dbReference type="InterPro" id="IPR003838">
    <property type="entry name" value="ABC3_permease_C"/>
</dbReference>
<feature type="transmembrane region" description="Helical" evidence="6">
    <location>
        <begin position="215"/>
        <end position="237"/>
    </location>
</feature>
<dbReference type="EMBL" id="UINC01019656">
    <property type="protein sequence ID" value="SVA83308.1"/>
    <property type="molecule type" value="Genomic_DNA"/>
</dbReference>
<feature type="non-terminal residue" evidence="8">
    <location>
        <position position="1"/>
    </location>
</feature>
<evidence type="ECO:0000256" key="3">
    <source>
        <dbReference type="ARBA" id="ARBA00022692"/>
    </source>
</evidence>
<organism evidence="8">
    <name type="scientific">marine metagenome</name>
    <dbReference type="NCBI Taxonomy" id="408172"/>
    <lineage>
        <taxon>unclassified sequences</taxon>
        <taxon>metagenomes</taxon>
        <taxon>ecological metagenomes</taxon>
    </lineage>
</organism>
<keyword evidence="2" id="KW-1003">Cell membrane</keyword>
<dbReference type="AlphaFoldDB" id="A0A381Z207"/>
<name>A0A381Z207_9ZZZZ</name>
<evidence type="ECO:0000256" key="4">
    <source>
        <dbReference type="ARBA" id="ARBA00022989"/>
    </source>
</evidence>
<evidence type="ECO:0000256" key="5">
    <source>
        <dbReference type="ARBA" id="ARBA00023136"/>
    </source>
</evidence>
<dbReference type="PANTHER" id="PTHR30287">
    <property type="entry name" value="MEMBRANE COMPONENT OF PREDICTED ABC SUPERFAMILY METABOLITE UPTAKE TRANSPORTER"/>
    <property type="match status" value="1"/>
</dbReference>